<evidence type="ECO:0000313" key="2">
    <source>
        <dbReference type="Proteomes" id="UP000001055"/>
    </source>
</evidence>
<proteinExistence type="predicted"/>
<organism evidence="1 2">
    <name type="scientific">Phaeosphaeria nodorum (strain SN15 / ATCC MYA-4574 / FGSC 10173)</name>
    <name type="common">Glume blotch fungus</name>
    <name type="synonym">Parastagonospora nodorum</name>
    <dbReference type="NCBI Taxonomy" id="321614"/>
    <lineage>
        <taxon>Eukaryota</taxon>
        <taxon>Fungi</taxon>
        <taxon>Dikarya</taxon>
        <taxon>Ascomycota</taxon>
        <taxon>Pezizomycotina</taxon>
        <taxon>Dothideomycetes</taxon>
        <taxon>Pleosporomycetidae</taxon>
        <taxon>Pleosporales</taxon>
        <taxon>Pleosporineae</taxon>
        <taxon>Phaeosphaeriaceae</taxon>
        <taxon>Parastagonospora</taxon>
    </lineage>
</organism>
<dbReference type="GeneID" id="5970629"/>
<gene>
    <name evidence="1" type="ORF">SNOG_03193</name>
</gene>
<sequence>MPRRDIESRTTPIGSRTRLVETILSPYQQEGPAGRIGVQWQTGAILGALPSMTGTSALLKAARDVDALARQHANAFEHAI</sequence>
<dbReference type="EMBL" id="CH445328">
    <property type="protein sequence ID" value="EAT89924.1"/>
    <property type="molecule type" value="Genomic_DNA"/>
</dbReference>
<dbReference type="RefSeq" id="XP_001793772.1">
    <property type="nucleotide sequence ID" value="XM_001793720.1"/>
</dbReference>
<protein>
    <submittedName>
        <fullName evidence="1">Uncharacterized protein</fullName>
    </submittedName>
</protein>
<dbReference type="AlphaFoldDB" id="Q0UYH1"/>
<name>Q0UYH1_PHANO</name>
<dbReference type="Proteomes" id="UP000001055">
    <property type="component" value="Unassembled WGS sequence"/>
</dbReference>
<reference evidence="2" key="1">
    <citation type="journal article" date="2007" name="Plant Cell">
        <title>Dothideomycete-plant interactions illuminated by genome sequencing and EST analysis of the wheat pathogen Stagonospora nodorum.</title>
        <authorList>
            <person name="Hane J.K."/>
            <person name="Lowe R.G."/>
            <person name="Solomon P.S."/>
            <person name="Tan K.C."/>
            <person name="Schoch C.L."/>
            <person name="Spatafora J.W."/>
            <person name="Crous P.W."/>
            <person name="Kodira C."/>
            <person name="Birren B.W."/>
            <person name="Galagan J.E."/>
            <person name="Torriani S.F."/>
            <person name="McDonald B.A."/>
            <person name="Oliver R.P."/>
        </authorList>
    </citation>
    <scope>NUCLEOTIDE SEQUENCE [LARGE SCALE GENOMIC DNA]</scope>
    <source>
        <strain evidence="2">SN15 / ATCC MYA-4574 / FGSC 10173</strain>
    </source>
</reference>
<dbReference type="KEGG" id="pno:SNOG_03193"/>
<accession>Q0UYH1</accession>
<evidence type="ECO:0000313" key="1">
    <source>
        <dbReference type="EMBL" id="EAT89924.1"/>
    </source>
</evidence>
<dbReference type="InParanoid" id="Q0UYH1"/>